<comment type="similarity">
    <text evidence="6 7">Belongs to the FliO/MopB family.</text>
</comment>
<evidence type="ECO:0000256" key="6">
    <source>
        <dbReference type="ARBA" id="ARBA00037937"/>
    </source>
</evidence>
<keyword evidence="5 7" id="KW-0975">Bacterial flagellum</keyword>
<proteinExistence type="inferred from homology"/>
<comment type="subcellular location">
    <subcellularLocation>
        <location evidence="7">Cell membrane</location>
    </subcellularLocation>
    <subcellularLocation>
        <location evidence="7">Bacterial flagellum basal body</location>
    </subcellularLocation>
</comment>
<dbReference type="Pfam" id="PF04347">
    <property type="entry name" value="FliO"/>
    <property type="match status" value="1"/>
</dbReference>
<gene>
    <name evidence="9" type="primary">fliO</name>
    <name evidence="9" type="ORF">GZ085_08490</name>
</gene>
<sequence length="129" mass="13823">MFNSVSVQLQTTRFLAMPALLMVPSVAIAATDTATSMFTVLLSLVLILGGFIAVAWFVRRYLPGMGAQGVVKVVGTTAVGTRERVVVVEVDDTWLLLGVGGGNVRLLHTQPKPADLRAPESNTFQVERP</sequence>
<protein>
    <recommendedName>
        <fullName evidence="7">Flagellar protein</fullName>
    </recommendedName>
</protein>
<evidence type="ECO:0000256" key="4">
    <source>
        <dbReference type="ARBA" id="ARBA00023136"/>
    </source>
</evidence>
<dbReference type="PANTHER" id="PTHR38766">
    <property type="entry name" value="FLAGELLAR PROTEIN FLIO"/>
    <property type="match status" value="1"/>
</dbReference>
<keyword evidence="8" id="KW-0732">Signal</keyword>
<keyword evidence="1 7" id="KW-1003">Cell membrane</keyword>
<keyword evidence="4 7" id="KW-0472">Membrane</keyword>
<dbReference type="GO" id="GO:0044781">
    <property type="term" value="P:bacterial-type flagellum organization"/>
    <property type="evidence" value="ECO:0007669"/>
    <property type="project" value="UniProtKB-UniRule"/>
</dbReference>
<dbReference type="InterPro" id="IPR022781">
    <property type="entry name" value="Flagellar_biosynth_FliO"/>
</dbReference>
<keyword evidence="9" id="KW-0969">Cilium</keyword>
<evidence type="ECO:0000256" key="8">
    <source>
        <dbReference type="SAM" id="SignalP"/>
    </source>
</evidence>
<feature type="signal peptide" evidence="8">
    <location>
        <begin position="1"/>
        <end position="29"/>
    </location>
</feature>
<dbReference type="Proteomes" id="UP000483432">
    <property type="component" value="Unassembled WGS sequence"/>
</dbReference>
<dbReference type="NCBIfam" id="TIGR03500">
    <property type="entry name" value="FliO_TIGR"/>
    <property type="match status" value="1"/>
</dbReference>
<organism evidence="9 10">
    <name type="scientific">Sulfuriferula multivorans</name>
    <dbReference type="NCBI Taxonomy" id="1559896"/>
    <lineage>
        <taxon>Bacteria</taxon>
        <taxon>Pseudomonadati</taxon>
        <taxon>Pseudomonadota</taxon>
        <taxon>Betaproteobacteria</taxon>
        <taxon>Nitrosomonadales</taxon>
        <taxon>Sulfuricellaceae</taxon>
        <taxon>Sulfuriferula</taxon>
    </lineage>
</organism>
<dbReference type="InterPro" id="IPR052205">
    <property type="entry name" value="FliO/MopB"/>
</dbReference>
<name>A0A7C9KYK1_9PROT</name>
<accession>A0A7C9KYK1</accession>
<keyword evidence="3 7" id="KW-1133">Transmembrane helix</keyword>
<dbReference type="GO" id="GO:0005886">
    <property type="term" value="C:plasma membrane"/>
    <property type="evidence" value="ECO:0007669"/>
    <property type="project" value="UniProtKB-SubCell"/>
</dbReference>
<keyword evidence="9" id="KW-0282">Flagellum</keyword>
<keyword evidence="9" id="KW-0966">Cell projection</keyword>
<feature type="transmembrane region" description="Helical" evidence="7">
    <location>
        <begin position="39"/>
        <end position="58"/>
    </location>
</feature>
<evidence type="ECO:0000256" key="7">
    <source>
        <dbReference type="RuleBase" id="RU362064"/>
    </source>
</evidence>
<dbReference type="GO" id="GO:0009425">
    <property type="term" value="C:bacterial-type flagellum basal body"/>
    <property type="evidence" value="ECO:0007669"/>
    <property type="project" value="UniProtKB-SubCell"/>
</dbReference>
<evidence type="ECO:0000256" key="2">
    <source>
        <dbReference type="ARBA" id="ARBA00022692"/>
    </source>
</evidence>
<keyword evidence="2 7" id="KW-0812">Transmembrane</keyword>
<dbReference type="EMBL" id="JAAFGW010000113">
    <property type="protein sequence ID" value="NDP48410.1"/>
    <property type="molecule type" value="Genomic_DNA"/>
</dbReference>
<dbReference type="PANTHER" id="PTHR38766:SF1">
    <property type="entry name" value="FLAGELLAR PROTEIN FLIO"/>
    <property type="match status" value="1"/>
</dbReference>
<evidence type="ECO:0000313" key="9">
    <source>
        <dbReference type="EMBL" id="NDP48410.1"/>
    </source>
</evidence>
<evidence type="ECO:0000256" key="1">
    <source>
        <dbReference type="ARBA" id="ARBA00022475"/>
    </source>
</evidence>
<evidence type="ECO:0000313" key="10">
    <source>
        <dbReference type="Proteomes" id="UP000483432"/>
    </source>
</evidence>
<reference evidence="9 10" key="1">
    <citation type="submission" date="2019-09" db="EMBL/GenBank/DDBJ databases">
        <title>H2 Metabolism Revealed by Metagenomic Analysis in Subglacial Sediment of East Antarctica.</title>
        <authorList>
            <person name="Yang Z."/>
            <person name="Zhang Y."/>
            <person name="Lv Y."/>
            <person name="Yan W."/>
            <person name="Xiao X."/>
            <person name="Sun B."/>
            <person name="Ma H."/>
        </authorList>
    </citation>
    <scope>NUCLEOTIDE SEQUENCE [LARGE SCALE GENOMIC DNA]</scope>
    <source>
        <strain evidence="9">Bin2_2</strain>
    </source>
</reference>
<evidence type="ECO:0000256" key="5">
    <source>
        <dbReference type="ARBA" id="ARBA00023143"/>
    </source>
</evidence>
<evidence type="ECO:0000256" key="3">
    <source>
        <dbReference type="ARBA" id="ARBA00022989"/>
    </source>
</evidence>
<comment type="caution">
    <text evidence="9">The sequence shown here is derived from an EMBL/GenBank/DDBJ whole genome shotgun (WGS) entry which is preliminary data.</text>
</comment>
<dbReference type="AlphaFoldDB" id="A0A7C9KYK1"/>
<feature type="chain" id="PRO_5028829245" description="Flagellar protein" evidence="8">
    <location>
        <begin position="30"/>
        <end position="129"/>
    </location>
</feature>